<dbReference type="InterPro" id="IPR027275">
    <property type="entry name" value="PRC-brl_dom"/>
</dbReference>
<keyword evidence="3" id="KW-1185">Reference proteome</keyword>
<dbReference type="STRING" id="1121326.CLMAG_13600"/>
<protein>
    <submittedName>
        <fullName evidence="2">PRC-barrel domain protein</fullName>
    </submittedName>
</protein>
<sequence>MYRSKDFILMDVIDVNGKRLGYINDLLIDFNKRKVIGFNISTSSFFKKDLNVMNENIVSYNSAMVITEAVKGMFLQFKNIKGMDARDKKGTIVGMVEDILFEEENFSIKALIISTGFITNFISGKKIVLINQLVLGEENLLYNWQNEHLNFSSIPHKLFMEEDLDERNKKKKTI</sequence>
<proteinExistence type="predicted"/>
<comment type="caution">
    <text evidence="2">The sequence shown here is derived from an EMBL/GenBank/DDBJ whole genome shotgun (WGS) entry which is preliminary data.</text>
</comment>
<organism evidence="2 3">
    <name type="scientific">Clostridium magnum DSM 2767</name>
    <dbReference type="NCBI Taxonomy" id="1121326"/>
    <lineage>
        <taxon>Bacteria</taxon>
        <taxon>Bacillati</taxon>
        <taxon>Bacillota</taxon>
        <taxon>Clostridia</taxon>
        <taxon>Eubacteriales</taxon>
        <taxon>Clostridiaceae</taxon>
        <taxon>Clostridium</taxon>
    </lineage>
</organism>
<dbReference type="InterPro" id="IPR011033">
    <property type="entry name" value="PRC_barrel-like_sf"/>
</dbReference>
<dbReference type="EMBL" id="LWAE01000001">
    <property type="protein sequence ID" value="KZL94307.1"/>
    <property type="molecule type" value="Genomic_DNA"/>
</dbReference>
<evidence type="ECO:0000259" key="1">
    <source>
        <dbReference type="Pfam" id="PF05239"/>
    </source>
</evidence>
<dbReference type="AlphaFoldDB" id="A0A162UUT4"/>
<dbReference type="SUPFAM" id="SSF50346">
    <property type="entry name" value="PRC-barrel domain"/>
    <property type="match status" value="2"/>
</dbReference>
<reference evidence="2 3" key="1">
    <citation type="submission" date="2016-04" db="EMBL/GenBank/DDBJ databases">
        <title>Genome sequence of Clostridium magnum DSM 2767.</title>
        <authorList>
            <person name="Poehlein A."/>
            <person name="Uhlig R."/>
            <person name="Fischer R."/>
            <person name="Bahl H."/>
            <person name="Daniel R."/>
        </authorList>
    </citation>
    <scope>NUCLEOTIDE SEQUENCE [LARGE SCALE GENOMIC DNA]</scope>
    <source>
        <strain evidence="2 3">DSM 2767</strain>
    </source>
</reference>
<dbReference type="Gene3D" id="2.30.30.240">
    <property type="entry name" value="PRC-barrel domain"/>
    <property type="match status" value="2"/>
</dbReference>
<dbReference type="PATRIC" id="fig|1121326.3.peg.1329"/>
<gene>
    <name evidence="2" type="ORF">CLMAG_13600</name>
</gene>
<feature type="domain" description="PRC-barrel" evidence="1">
    <location>
        <begin position="77"/>
        <end position="125"/>
    </location>
</feature>
<dbReference type="RefSeq" id="WP_066619639.1">
    <property type="nucleotide sequence ID" value="NZ_FQXL01000009.1"/>
</dbReference>
<dbReference type="OrthoDB" id="1716342at2"/>
<name>A0A162UUT4_9CLOT</name>
<dbReference type="Proteomes" id="UP000076603">
    <property type="component" value="Unassembled WGS sequence"/>
</dbReference>
<evidence type="ECO:0000313" key="2">
    <source>
        <dbReference type="EMBL" id="KZL94307.1"/>
    </source>
</evidence>
<evidence type="ECO:0000313" key="3">
    <source>
        <dbReference type="Proteomes" id="UP000076603"/>
    </source>
</evidence>
<feature type="domain" description="PRC-barrel" evidence="1">
    <location>
        <begin position="2"/>
        <end position="66"/>
    </location>
</feature>
<dbReference type="Pfam" id="PF05239">
    <property type="entry name" value="PRC"/>
    <property type="match status" value="2"/>
</dbReference>
<accession>A0A162UUT4</accession>